<sequence>MSDSRMIAYDALQARVAGIFAGLGLAADHAARVAECLIEADMRGVATHGISRIPIYARRLREGLVNPRPTLALETPTPVMARLDGDNGMGFVVGTAAMAAAIERAQTYGVGLVFARHSNHFGMATAYLLQAVDAGLAAMVLTNASRTMPVWGGKTPFLGTSPLGMAAPAGAEPPLLLDMATSVAARGKIRRAMQRGEPIPEGWALDEHGKPTTDAAAAYRGVVLPLGGPKGSGLSLMMEAMAGVMAGAAFGGGVRDQYSDFSAPQNVGHLFLAFRPDLFLPDGQYRADMDDLVRRAKACPRADGFDEILMPGERESRRAAEQRRQGVIVAQADLDMLAAEEARG</sequence>
<comment type="caution">
    <text evidence="3">The sequence shown here is derived from an EMBL/GenBank/DDBJ whole genome shotgun (WGS) entry which is preliminary data.</text>
</comment>
<evidence type="ECO:0000256" key="1">
    <source>
        <dbReference type="ARBA" id="ARBA00006056"/>
    </source>
</evidence>
<dbReference type="AlphaFoldDB" id="A0A8J3E6A8"/>
<dbReference type="PANTHER" id="PTHR11091:SF0">
    <property type="entry name" value="MALATE DEHYDROGENASE"/>
    <property type="match status" value="1"/>
</dbReference>
<keyword evidence="2" id="KW-0560">Oxidoreductase</keyword>
<dbReference type="InterPro" id="IPR003767">
    <property type="entry name" value="Malate/L-lactate_DH-like"/>
</dbReference>
<gene>
    <name evidence="3" type="primary">mdh</name>
    <name evidence="3" type="ORF">GCM10011611_52640</name>
</gene>
<dbReference type="InterPro" id="IPR043143">
    <property type="entry name" value="Mal/L-sulf/L-lact_DH-like_NADP"/>
</dbReference>
<reference evidence="3" key="2">
    <citation type="submission" date="2020-09" db="EMBL/GenBank/DDBJ databases">
        <authorList>
            <person name="Sun Q."/>
            <person name="Zhou Y."/>
        </authorList>
    </citation>
    <scope>NUCLEOTIDE SEQUENCE</scope>
    <source>
        <strain evidence="3">CGMCC 1.15725</strain>
    </source>
</reference>
<keyword evidence="4" id="KW-1185">Reference proteome</keyword>
<dbReference type="Gene3D" id="1.10.1530.10">
    <property type="match status" value="1"/>
</dbReference>
<dbReference type="RefSeq" id="WP_189051149.1">
    <property type="nucleotide sequence ID" value="NZ_BMJQ01000016.1"/>
</dbReference>
<dbReference type="InterPro" id="IPR043144">
    <property type="entry name" value="Mal/L-sulf/L-lact_DH-like_ah"/>
</dbReference>
<dbReference type="Gene3D" id="3.30.1370.60">
    <property type="entry name" value="Hypothetical oxidoreductase yiak, domain 2"/>
    <property type="match status" value="1"/>
</dbReference>
<dbReference type="EMBL" id="BMJQ01000016">
    <property type="protein sequence ID" value="GGF39735.1"/>
    <property type="molecule type" value="Genomic_DNA"/>
</dbReference>
<comment type="similarity">
    <text evidence="1">Belongs to the LDH2/MDH2 oxidoreductase family.</text>
</comment>
<proteinExistence type="inferred from homology"/>
<dbReference type="Proteomes" id="UP000646365">
    <property type="component" value="Unassembled WGS sequence"/>
</dbReference>
<reference evidence="3" key="1">
    <citation type="journal article" date="2014" name="Int. J. Syst. Evol. Microbiol.">
        <title>Complete genome sequence of Corynebacterium casei LMG S-19264T (=DSM 44701T), isolated from a smear-ripened cheese.</title>
        <authorList>
            <consortium name="US DOE Joint Genome Institute (JGI-PGF)"/>
            <person name="Walter F."/>
            <person name="Albersmeier A."/>
            <person name="Kalinowski J."/>
            <person name="Ruckert C."/>
        </authorList>
    </citation>
    <scope>NUCLEOTIDE SEQUENCE</scope>
    <source>
        <strain evidence="3">CGMCC 1.15725</strain>
    </source>
</reference>
<dbReference type="SUPFAM" id="SSF89733">
    <property type="entry name" value="L-sulfolactate dehydrogenase-like"/>
    <property type="match status" value="1"/>
</dbReference>
<evidence type="ECO:0000313" key="3">
    <source>
        <dbReference type="EMBL" id="GGF39735.1"/>
    </source>
</evidence>
<protein>
    <submittedName>
        <fullName evidence="3">Lactate dehydrogenase</fullName>
    </submittedName>
</protein>
<evidence type="ECO:0000256" key="2">
    <source>
        <dbReference type="ARBA" id="ARBA00023002"/>
    </source>
</evidence>
<accession>A0A8J3E6A8</accession>
<dbReference type="GO" id="GO:0016491">
    <property type="term" value="F:oxidoreductase activity"/>
    <property type="evidence" value="ECO:0007669"/>
    <property type="project" value="UniProtKB-KW"/>
</dbReference>
<dbReference type="PANTHER" id="PTHR11091">
    <property type="entry name" value="OXIDOREDUCTASE-RELATED"/>
    <property type="match status" value="1"/>
</dbReference>
<name>A0A8J3E6A8_9PROT</name>
<dbReference type="Pfam" id="PF02615">
    <property type="entry name" value="Ldh_2"/>
    <property type="match status" value="1"/>
</dbReference>
<dbReference type="InterPro" id="IPR036111">
    <property type="entry name" value="Mal/L-sulfo/L-lacto_DH-like_sf"/>
</dbReference>
<organism evidence="3 4">
    <name type="scientific">Aliidongia dinghuensis</name>
    <dbReference type="NCBI Taxonomy" id="1867774"/>
    <lineage>
        <taxon>Bacteria</taxon>
        <taxon>Pseudomonadati</taxon>
        <taxon>Pseudomonadota</taxon>
        <taxon>Alphaproteobacteria</taxon>
        <taxon>Rhodospirillales</taxon>
        <taxon>Dongiaceae</taxon>
        <taxon>Aliidongia</taxon>
    </lineage>
</organism>
<evidence type="ECO:0000313" key="4">
    <source>
        <dbReference type="Proteomes" id="UP000646365"/>
    </source>
</evidence>